<accession>A0A8B6BRZ5</accession>
<gene>
    <name evidence="1" type="ORF">MGAL_10B087441</name>
</gene>
<proteinExistence type="predicted"/>
<name>A0A8B6BRZ5_MYTGA</name>
<organism evidence="1 2">
    <name type="scientific">Mytilus galloprovincialis</name>
    <name type="common">Mediterranean mussel</name>
    <dbReference type="NCBI Taxonomy" id="29158"/>
    <lineage>
        <taxon>Eukaryota</taxon>
        <taxon>Metazoa</taxon>
        <taxon>Spiralia</taxon>
        <taxon>Lophotrochozoa</taxon>
        <taxon>Mollusca</taxon>
        <taxon>Bivalvia</taxon>
        <taxon>Autobranchia</taxon>
        <taxon>Pteriomorphia</taxon>
        <taxon>Mytilida</taxon>
        <taxon>Mytiloidea</taxon>
        <taxon>Mytilidae</taxon>
        <taxon>Mytilinae</taxon>
        <taxon>Mytilus</taxon>
    </lineage>
</organism>
<dbReference type="EMBL" id="UYJE01000611">
    <property type="protein sequence ID" value="VDH94606.1"/>
    <property type="molecule type" value="Genomic_DNA"/>
</dbReference>
<dbReference type="Proteomes" id="UP000596742">
    <property type="component" value="Unassembled WGS sequence"/>
</dbReference>
<keyword evidence="2" id="KW-1185">Reference proteome</keyword>
<reference evidence="1" key="1">
    <citation type="submission" date="2018-11" db="EMBL/GenBank/DDBJ databases">
        <authorList>
            <person name="Alioto T."/>
            <person name="Alioto T."/>
        </authorList>
    </citation>
    <scope>NUCLEOTIDE SEQUENCE</scope>
</reference>
<protein>
    <submittedName>
        <fullName evidence="1">Uncharacterized protein</fullName>
    </submittedName>
</protein>
<dbReference type="OrthoDB" id="10484924at2759"/>
<dbReference type="AlphaFoldDB" id="A0A8B6BRZ5"/>
<evidence type="ECO:0000313" key="2">
    <source>
        <dbReference type="Proteomes" id="UP000596742"/>
    </source>
</evidence>
<sequence length="125" mass="14648">MKYNLVVEEDVKTVTLTLIKTEQKFLDGSPRQGQKENVYWLHIVYEDFVLTVGHSYFLDYVMKKIDMKDLDDTPTHKLLPENIKQLHAPSKQKIFDAIMEEVIADIYTPYETQVSLNRILQTLIS</sequence>
<comment type="caution">
    <text evidence="1">The sequence shown here is derived from an EMBL/GenBank/DDBJ whole genome shotgun (WGS) entry which is preliminary data.</text>
</comment>
<evidence type="ECO:0000313" key="1">
    <source>
        <dbReference type="EMBL" id="VDH94606.1"/>
    </source>
</evidence>